<sequence>MVVTTYSIVMNEFERTGAVFRVKWRRVVIDEAHQIRNPKSQTSVAVCHLAAKSRWALTGTPIHNKELDMYALLKFLRCTPFDDIVIEHIGNRSVPI</sequence>
<keyword evidence="3" id="KW-0067">ATP-binding</keyword>
<dbReference type="SUPFAM" id="SSF52540">
    <property type="entry name" value="P-loop containing nucleoside triphosphate hydrolases"/>
    <property type="match status" value="1"/>
</dbReference>
<keyword evidence="1" id="KW-0547">Nucleotide-binding</keyword>
<accession>A0ABQ9K0M4</accession>
<reference evidence="5" key="1">
    <citation type="journal article" date="2023" name="Insect Mol. Biol.">
        <title>Genome sequencing provides insights into the evolution of gene families encoding plant cell wall-degrading enzymes in longhorned beetles.</title>
        <authorList>
            <person name="Shin N.R."/>
            <person name="Okamura Y."/>
            <person name="Kirsch R."/>
            <person name="Pauchet Y."/>
        </authorList>
    </citation>
    <scope>NUCLEOTIDE SEQUENCE</scope>
    <source>
        <strain evidence="5">MMC_N1</strain>
    </source>
</reference>
<dbReference type="Proteomes" id="UP001162164">
    <property type="component" value="Unassembled WGS sequence"/>
</dbReference>
<protein>
    <recommendedName>
        <fullName evidence="4">Helicase ATP-binding domain-containing protein</fullName>
    </recommendedName>
</protein>
<dbReference type="InterPro" id="IPR027417">
    <property type="entry name" value="P-loop_NTPase"/>
</dbReference>
<feature type="domain" description="Helicase ATP-binding" evidence="4">
    <location>
        <begin position="1"/>
        <end position="79"/>
    </location>
</feature>
<dbReference type="Pfam" id="PF00176">
    <property type="entry name" value="SNF2-rel_dom"/>
    <property type="match status" value="1"/>
</dbReference>
<organism evidence="5 6">
    <name type="scientific">Molorchus minor</name>
    <dbReference type="NCBI Taxonomy" id="1323400"/>
    <lineage>
        <taxon>Eukaryota</taxon>
        <taxon>Metazoa</taxon>
        <taxon>Ecdysozoa</taxon>
        <taxon>Arthropoda</taxon>
        <taxon>Hexapoda</taxon>
        <taxon>Insecta</taxon>
        <taxon>Pterygota</taxon>
        <taxon>Neoptera</taxon>
        <taxon>Endopterygota</taxon>
        <taxon>Coleoptera</taxon>
        <taxon>Polyphaga</taxon>
        <taxon>Cucujiformia</taxon>
        <taxon>Chrysomeloidea</taxon>
        <taxon>Cerambycidae</taxon>
        <taxon>Lamiinae</taxon>
        <taxon>Monochamini</taxon>
        <taxon>Molorchus</taxon>
    </lineage>
</organism>
<dbReference type="Gene3D" id="3.40.50.10810">
    <property type="entry name" value="Tandem AAA-ATPase domain"/>
    <property type="match status" value="1"/>
</dbReference>
<evidence type="ECO:0000256" key="2">
    <source>
        <dbReference type="ARBA" id="ARBA00022801"/>
    </source>
</evidence>
<dbReference type="PANTHER" id="PTHR45626">
    <property type="entry name" value="TRANSCRIPTION TERMINATION FACTOR 2-RELATED"/>
    <property type="match status" value="1"/>
</dbReference>
<evidence type="ECO:0000313" key="6">
    <source>
        <dbReference type="Proteomes" id="UP001162164"/>
    </source>
</evidence>
<gene>
    <name evidence="5" type="ORF">NQ317_019570</name>
</gene>
<dbReference type="PROSITE" id="PS51192">
    <property type="entry name" value="HELICASE_ATP_BIND_1"/>
    <property type="match status" value="1"/>
</dbReference>
<evidence type="ECO:0000259" key="4">
    <source>
        <dbReference type="PROSITE" id="PS51192"/>
    </source>
</evidence>
<dbReference type="InterPro" id="IPR050628">
    <property type="entry name" value="SNF2_RAD54_helicase_TF"/>
</dbReference>
<dbReference type="EMBL" id="JAPWTJ010000067">
    <property type="protein sequence ID" value="KAJ8983651.1"/>
    <property type="molecule type" value="Genomic_DNA"/>
</dbReference>
<keyword evidence="6" id="KW-1185">Reference proteome</keyword>
<dbReference type="InterPro" id="IPR000330">
    <property type="entry name" value="SNF2_N"/>
</dbReference>
<evidence type="ECO:0000313" key="5">
    <source>
        <dbReference type="EMBL" id="KAJ8983651.1"/>
    </source>
</evidence>
<name>A0ABQ9K0M4_9CUCU</name>
<evidence type="ECO:0000256" key="3">
    <source>
        <dbReference type="ARBA" id="ARBA00022840"/>
    </source>
</evidence>
<evidence type="ECO:0000256" key="1">
    <source>
        <dbReference type="ARBA" id="ARBA00022741"/>
    </source>
</evidence>
<dbReference type="InterPro" id="IPR014001">
    <property type="entry name" value="Helicase_ATP-bd"/>
</dbReference>
<keyword evidence="2" id="KW-0378">Hydrolase</keyword>
<dbReference type="PANTHER" id="PTHR45626:SF50">
    <property type="entry name" value="TRANSCRIPTION TERMINATION FACTOR 2"/>
    <property type="match status" value="1"/>
</dbReference>
<proteinExistence type="predicted"/>
<dbReference type="InterPro" id="IPR038718">
    <property type="entry name" value="SNF2-like_sf"/>
</dbReference>
<comment type="caution">
    <text evidence="5">The sequence shown here is derived from an EMBL/GenBank/DDBJ whole genome shotgun (WGS) entry which is preliminary data.</text>
</comment>